<evidence type="ECO:0000313" key="2">
    <source>
        <dbReference type="Proteomes" id="UP001302126"/>
    </source>
</evidence>
<reference evidence="1" key="2">
    <citation type="submission" date="2023-05" db="EMBL/GenBank/DDBJ databases">
        <authorList>
            <consortium name="Lawrence Berkeley National Laboratory"/>
            <person name="Steindorff A."/>
            <person name="Hensen N."/>
            <person name="Bonometti L."/>
            <person name="Westerberg I."/>
            <person name="Brannstrom I.O."/>
            <person name="Guillou S."/>
            <person name="Cros-Aarteil S."/>
            <person name="Calhoun S."/>
            <person name="Haridas S."/>
            <person name="Kuo A."/>
            <person name="Mondo S."/>
            <person name="Pangilinan J."/>
            <person name="Riley R."/>
            <person name="Labutti K."/>
            <person name="Andreopoulos B."/>
            <person name="Lipzen A."/>
            <person name="Chen C."/>
            <person name="Yanf M."/>
            <person name="Daum C."/>
            <person name="Ng V."/>
            <person name="Clum A."/>
            <person name="Ohm R."/>
            <person name="Martin F."/>
            <person name="Silar P."/>
            <person name="Natvig D."/>
            <person name="Lalanne C."/>
            <person name="Gautier V."/>
            <person name="Ament-Velasquez S.L."/>
            <person name="Kruys A."/>
            <person name="Hutchinson M.I."/>
            <person name="Powell A.J."/>
            <person name="Barry K."/>
            <person name="Miller A.N."/>
            <person name="Grigoriev I.V."/>
            <person name="Debuchy R."/>
            <person name="Gladieux P."/>
            <person name="Thoren M.H."/>
            <person name="Johannesson H."/>
        </authorList>
    </citation>
    <scope>NUCLEOTIDE SEQUENCE</scope>
    <source>
        <strain evidence="1">PSN309</strain>
    </source>
</reference>
<organism evidence="1 2">
    <name type="scientific">Podospora australis</name>
    <dbReference type="NCBI Taxonomy" id="1536484"/>
    <lineage>
        <taxon>Eukaryota</taxon>
        <taxon>Fungi</taxon>
        <taxon>Dikarya</taxon>
        <taxon>Ascomycota</taxon>
        <taxon>Pezizomycotina</taxon>
        <taxon>Sordariomycetes</taxon>
        <taxon>Sordariomycetidae</taxon>
        <taxon>Sordariales</taxon>
        <taxon>Podosporaceae</taxon>
        <taxon>Podospora</taxon>
    </lineage>
</organism>
<proteinExistence type="predicted"/>
<name>A0AAN7AIP0_9PEZI</name>
<dbReference type="Proteomes" id="UP001302126">
    <property type="component" value="Unassembled WGS sequence"/>
</dbReference>
<gene>
    <name evidence="1" type="ORF">QBC35DRAFT_552042</name>
</gene>
<sequence>MASSSNPRPPLHVPQVPGPKLHSFTPTAEVSNIKFLHALGHSDDKDSEVWKVEISGSIYALKMFRFNHWEYLSSTASLLASELANAQLYVDYYGPFNCECGVYGRLKQEMREDLAVKAHGYLLLTADQEADLSGTKTWGRWEDHRGQPIRAIAKEYVEETSDLYSSAAVPEQMWADLQALHSLGIVVRDIHENNYLDGKLVDFSQAYTMYHPSLDQISRSNWGRLYWRDPYQLESVVLDWIWEHRKLNAEVPKSLNRATLVAQGSENYNIDPRKYDWRKWEADVKAANAYVECDLFEERQLEAILDRL</sequence>
<dbReference type="EMBL" id="MU864403">
    <property type="protein sequence ID" value="KAK4187402.1"/>
    <property type="molecule type" value="Genomic_DNA"/>
</dbReference>
<accession>A0AAN7AIP0</accession>
<dbReference type="Pfam" id="PF13095">
    <property type="entry name" value="FTA2"/>
    <property type="match status" value="1"/>
</dbReference>
<evidence type="ECO:0000313" key="1">
    <source>
        <dbReference type="EMBL" id="KAK4187402.1"/>
    </source>
</evidence>
<keyword evidence="2" id="KW-1185">Reference proteome</keyword>
<reference evidence="1" key="1">
    <citation type="journal article" date="2023" name="Mol. Phylogenet. Evol.">
        <title>Genome-scale phylogeny and comparative genomics of the fungal order Sordariales.</title>
        <authorList>
            <person name="Hensen N."/>
            <person name="Bonometti L."/>
            <person name="Westerberg I."/>
            <person name="Brannstrom I.O."/>
            <person name="Guillou S."/>
            <person name="Cros-Aarteil S."/>
            <person name="Calhoun S."/>
            <person name="Haridas S."/>
            <person name="Kuo A."/>
            <person name="Mondo S."/>
            <person name="Pangilinan J."/>
            <person name="Riley R."/>
            <person name="LaButti K."/>
            <person name="Andreopoulos B."/>
            <person name="Lipzen A."/>
            <person name="Chen C."/>
            <person name="Yan M."/>
            <person name="Daum C."/>
            <person name="Ng V."/>
            <person name="Clum A."/>
            <person name="Steindorff A."/>
            <person name="Ohm R.A."/>
            <person name="Martin F."/>
            <person name="Silar P."/>
            <person name="Natvig D.O."/>
            <person name="Lalanne C."/>
            <person name="Gautier V."/>
            <person name="Ament-Velasquez S.L."/>
            <person name="Kruys A."/>
            <person name="Hutchinson M.I."/>
            <person name="Powell A.J."/>
            <person name="Barry K."/>
            <person name="Miller A.N."/>
            <person name="Grigoriev I.V."/>
            <person name="Debuchy R."/>
            <person name="Gladieux P."/>
            <person name="Hiltunen Thoren M."/>
            <person name="Johannesson H."/>
        </authorList>
    </citation>
    <scope>NUCLEOTIDE SEQUENCE</scope>
    <source>
        <strain evidence="1">PSN309</strain>
    </source>
</reference>
<dbReference type="SUPFAM" id="SSF56112">
    <property type="entry name" value="Protein kinase-like (PK-like)"/>
    <property type="match status" value="1"/>
</dbReference>
<dbReference type="AlphaFoldDB" id="A0AAN7AIP0"/>
<protein>
    <submittedName>
        <fullName evidence="1">Kinetochore Sim4 complex subunit FTA2-domain-containing protein</fullName>
    </submittedName>
</protein>
<dbReference type="InterPro" id="IPR025213">
    <property type="entry name" value="Sim4_Fta2"/>
</dbReference>
<comment type="caution">
    <text evidence="1">The sequence shown here is derived from an EMBL/GenBank/DDBJ whole genome shotgun (WGS) entry which is preliminary data.</text>
</comment>
<dbReference type="InterPro" id="IPR011009">
    <property type="entry name" value="Kinase-like_dom_sf"/>
</dbReference>